<accession>A0A239AUF7</accession>
<organism evidence="2 3">
    <name type="scientific">Humidesulfovibrio mexicanus</name>
    <dbReference type="NCBI Taxonomy" id="147047"/>
    <lineage>
        <taxon>Bacteria</taxon>
        <taxon>Pseudomonadati</taxon>
        <taxon>Thermodesulfobacteriota</taxon>
        <taxon>Desulfovibrionia</taxon>
        <taxon>Desulfovibrionales</taxon>
        <taxon>Desulfovibrionaceae</taxon>
        <taxon>Humidesulfovibrio</taxon>
    </lineage>
</organism>
<evidence type="ECO:0000313" key="2">
    <source>
        <dbReference type="EMBL" id="SNR98981.1"/>
    </source>
</evidence>
<dbReference type="OrthoDB" id="944687at2"/>
<dbReference type="RefSeq" id="WP_089274423.1">
    <property type="nucleotide sequence ID" value="NZ_FZOC01000004.1"/>
</dbReference>
<dbReference type="Proteomes" id="UP000198324">
    <property type="component" value="Unassembled WGS sequence"/>
</dbReference>
<dbReference type="AlphaFoldDB" id="A0A239AUF7"/>
<proteinExistence type="predicted"/>
<keyword evidence="1" id="KW-0175">Coiled coil</keyword>
<evidence type="ECO:0000256" key="1">
    <source>
        <dbReference type="SAM" id="Coils"/>
    </source>
</evidence>
<evidence type="ECO:0000313" key="3">
    <source>
        <dbReference type="Proteomes" id="UP000198324"/>
    </source>
</evidence>
<reference evidence="2 3" key="1">
    <citation type="submission" date="2017-06" db="EMBL/GenBank/DDBJ databases">
        <authorList>
            <person name="Kim H.J."/>
            <person name="Triplett B.A."/>
        </authorList>
    </citation>
    <scope>NUCLEOTIDE SEQUENCE [LARGE SCALE GENOMIC DNA]</scope>
    <source>
        <strain evidence="2 3">DSM 13116</strain>
    </source>
</reference>
<keyword evidence="3" id="KW-1185">Reference proteome</keyword>
<sequence length="254" mass="27915">MGMDFGAALRAQDGNLAGHMMAMQDEQSGDMNITWEPSHAPAAQNPYDLAPVRAKLAVYDAEIDKMVAQTERLMVSDDATNATAVEMANQAKKIDAAIERVRKDLVLAPNEYVKSVNGLAKGFQGRLGTIVASLRGKVGAYAQRIEMERRKAEEAARKAQAELQAKIDAEAKAAHVEPVQIAAPALPKQQTIVRTEAGSATQRKVWKHEITDETQVPREYLMVDEAKVRQAVKQGVREIPGIRIYEHTEIAFRG</sequence>
<protein>
    <submittedName>
        <fullName evidence="2">Uncharacterized protein</fullName>
    </submittedName>
</protein>
<dbReference type="EMBL" id="FZOC01000004">
    <property type="protein sequence ID" value="SNR98981.1"/>
    <property type="molecule type" value="Genomic_DNA"/>
</dbReference>
<gene>
    <name evidence="2" type="ORF">SAMN04488503_2214</name>
</gene>
<feature type="coiled-coil region" evidence="1">
    <location>
        <begin position="142"/>
        <end position="169"/>
    </location>
</feature>
<name>A0A239AUF7_9BACT</name>